<dbReference type="OrthoDB" id="69177at2759"/>
<keyword evidence="5" id="KW-0408">Iron</keyword>
<dbReference type="Proteomes" id="UP000654075">
    <property type="component" value="Unassembled WGS sequence"/>
</dbReference>
<protein>
    <recommendedName>
        <fullName evidence="6">Fe2OG dioxygenase domain-containing protein</fullName>
    </recommendedName>
</protein>
<evidence type="ECO:0000256" key="5">
    <source>
        <dbReference type="ARBA" id="ARBA00023004"/>
    </source>
</evidence>
<proteinExistence type="predicted"/>
<keyword evidence="3" id="KW-0223">Dioxygenase</keyword>
<gene>
    <name evidence="7" type="ORF">PGLA1383_LOCUS28711</name>
    <name evidence="8" type="ORF">PGLA2088_LOCUS51609</name>
</gene>
<dbReference type="Proteomes" id="UP000626109">
    <property type="component" value="Unassembled WGS sequence"/>
</dbReference>
<dbReference type="InterPro" id="IPR005123">
    <property type="entry name" value="Oxoglu/Fe-dep_dioxygenase_dom"/>
</dbReference>
<evidence type="ECO:0000256" key="3">
    <source>
        <dbReference type="ARBA" id="ARBA00022964"/>
    </source>
</evidence>
<keyword evidence="2" id="KW-0479">Metal-binding</keyword>
<organism evidence="8 9">
    <name type="scientific">Polarella glacialis</name>
    <name type="common">Dinoflagellate</name>
    <dbReference type="NCBI Taxonomy" id="89957"/>
    <lineage>
        <taxon>Eukaryota</taxon>
        <taxon>Sar</taxon>
        <taxon>Alveolata</taxon>
        <taxon>Dinophyceae</taxon>
        <taxon>Suessiales</taxon>
        <taxon>Suessiaceae</taxon>
        <taxon>Polarella</taxon>
    </lineage>
</organism>
<dbReference type="AlphaFoldDB" id="A0A813M104"/>
<evidence type="ECO:0000256" key="1">
    <source>
        <dbReference type="ARBA" id="ARBA00001961"/>
    </source>
</evidence>
<accession>A0A813M104</accession>
<keyword evidence="10" id="KW-1185">Reference proteome</keyword>
<dbReference type="EMBL" id="CAJNNW010037680">
    <property type="protein sequence ID" value="CAE8743850.1"/>
    <property type="molecule type" value="Genomic_DNA"/>
</dbReference>
<dbReference type="PANTHER" id="PTHR10869">
    <property type="entry name" value="PROLYL 4-HYDROXYLASE ALPHA SUBUNIT"/>
    <property type="match status" value="1"/>
</dbReference>
<reference evidence="8" key="1">
    <citation type="submission" date="2021-02" db="EMBL/GenBank/DDBJ databases">
        <authorList>
            <person name="Dougan E. K."/>
            <person name="Rhodes N."/>
            <person name="Thang M."/>
            <person name="Chan C."/>
        </authorList>
    </citation>
    <scope>NUCLEOTIDE SEQUENCE</scope>
</reference>
<dbReference type="PROSITE" id="PS51471">
    <property type="entry name" value="FE2OG_OXY"/>
    <property type="match status" value="1"/>
</dbReference>
<feature type="domain" description="Fe2OG dioxygenase" evidence="6">
    <location>
        <begin position="178"/>
        <end position="291"/>
    </location>
</feature>
<name>A0A813M104_POLGL</name>
<evidence type="ECO:0000313" key="10">
    <source>
        <dbReference type="Proteomes" id="UP000654075"/>
    </source>
</evidence>
<dbReference type="GO" id="GO:0004656">
    <property type="term" value="F:procollagen-proline 4-dioxygenase activity"/>
    <property type="evidence" value="ECO:0007669"/>
    <property type="project" value="TreeGrafter"/>
</dbReference>
<evidence type="ECO:0000313" key="7">
    <source>
        <dbReference type="EMBL" id="CAE8610901.1"/>
    </source>
</evidence>
<dbReference type="OMA" id="DILHACP"/>
<sequence>MVVAMSLHGRARAPDHYSARYSLLGFLAFVAFTAEVFHCSTAFLGSFSRACGARVNQRLRCSAAAEEQAGVSQHLEVVVDFAGNGTAFALAESALPDGWNFEPSRRLEVPTFSPGFVVDSVISTEACQRIVHLAEQCGFRQRFSASAVTLFMPEDFSHKIFERLKPHLPDHFGGRPIGINRRWAVLKYPEGKYFGPHVDGNVPGTTREGDELKYEKGTRSYMTCLFWLSDDLEGGETVFAFPQGGIWVAIPPKTGAALLFFHGQNAIMNPMHYGGDVRSGVKYLVRSDIIYEN</sequence>
<dbReference type="SMART" id="SM00702">
    <property type="entry name" value="P4Hc"/>
    <property type="match status" value="1"/>
</dbReference>
<dbReference type="InterPro" id="IPR006620">
    <property type="entry name" value="Pro_4_hyd_alph"/>
</dbReference>
<evidence type="ECO:0000259" key="6">
    <source>
        <dbReference type="PROSITE" id="PS51471"/>
    </source>
</evidence>
<dbReference type="PANTHER" id="PTHR10869:SF246">
    <property type="entry name" value="TRANSMEMBRANE PROLYL 4-HYDROXYLASE"/>
    <property type="match status" value="1"/>
</dbReference>
<evidence type="ECO:0000256" key="4">
    <source>
        <dbReference type="ARBA" id="ARBA00023002"/>
    </source>
</evidence>
<comment type="cofactor">
    <cofactor evidence="1">
        <name>L-ascorbate</name>
        <dbReference type="ChEBI" id="CHEBI:38290"/>
    </cofactor>
</comment>
<dbReference type="GO" id="GO:0005506">
    <property type="term" value="F:iron ion binding"/>
    <property type="evidence" value="ECO:0007669"/>
    <property type="project" value="InterPro"/>
</dbReference>
<dbReference type="GO" id="GO:0005783">
    <property type="term" value="C:endoplasmic reticulum"/>
    <property type="evidence" value="ECO:0007669"/>
    <property type="project" value="TreeGrafter"/>
</dbReference>
<dbReference type="EMBL" id="CAJNNV010024862">
    <property type="protein sequence ID" value="CAE8610901.1"/>
    <property type="molecule type" value="Genomic_DNA"/>
</dbReference>
<evidence type="ECO:0000313" key="8">
    <source>
        <dbReference type="EMBL" id="CAE8743850.1"/>
    </source>
</evidence>
<evidence type="ECO:0000313" key="9">
    <source>
        <dbReference type="Proteomes" id="UP000626109"/>
    </source>
</evidence>
<dbReference type="InterPro" id="IPR045054">
    <property type="entry name" value="P4HA-like"/>
</dbReference>
<dbReference type="Gene3D" id="2.60.120.620">
    <property type="entry name" value="q2cbj1_9rhob like domain"/>
    <property type="match status" value="1"/>
</dbReference>
<keyword evidence="4" id="KW-0560">Oxidoreductase</keyword>
<comment type="caution">
    <text evidence="8">The sequence shown here is derived from an EMBL/GenBank/DDBJ whole genome shotgun (WGS) entry which is preliminary data.</text>
</comment>
<evidence type="ECO:0000256" key="2">
    <source>
        <dbReference type="ARBA" id="ARBA00022723"/>
    </source>
</evidence>
<dbReference type="GO" id="GO:0031418">
    <property type="term" value="F:L-ascorbic acid binding"/>
    <property type="evidence" value="ECO:0007669"/>
    <property type="project" value="InterPro"/>
</dbReference>